<feature type="compositionally biased region" description="Low complexity" evidence="1">
    <location>
        <begin position="181"/>
        <end position="203"/>
    </location>
</feature>
<organism evidence="3 4">
    <name type="scientific">Desulforamulus putei DSM 12395</name>
    <dbReference type="NCBI Taxonomy" id="1121429"/>
    <lineage>
        <taxon>Bacteria</taxon>
        <taxon>Bacillati</taxon>
        <taxon>Bacillota</taxon>
        <taxon>Clostridia</taxon>
        <taxon>Eubacteriales</taxon>
        <taxon>Peptococcaceae</taxon>
        <taxon>Desulforamulus</taxon>
    </lineage>
</organism>
<keyword evidence="2" id="KW-1133">Transmembrane helix</keyword>
<dbReference type="Proteomes" id="UP000184148">
    <property type="component" value="Unassembled WGS sequence"/>
</dbReference>
<dbReference type="OrthoDB" id="1787373at2"/>
<dbReference type="AlphaFoldDB" id="A0A1M4UX68"/>
<dbReference type="STRING" id="1121429.SAMN02745133_00787"/>
<sequence>MADNRIKIDKETIKQFWARLNEIKVEDIVPYIKQNKRQSLLAGGALLVLIGLVLLIKWNVAFFNSQADRPAPAGAGLNQAGSAASQPTTTLLPETKRTMEERPQPRDPFSGSLQLKGVITGGGGDNLAIIEAGNVSYIVGPGQELAGGLVVKEVNNNSVVLQAASGKIYLEFNGRVKREASPAAAKQDKQAAGAAAAQPAGSQNKGGDN</sequence>
<feature type="compositionally biased region" description="Polar residues" evidence="1">
    <location>
        <begin position="79"/>
        <end position="92"/>
    </location>
</feature>
<reference evidence="4" key="1">
    <citation type="submission" date="2016-11" db="EMBL/GenBank/DDBJ databases">
        <authorList>
            <person name="Varghese N."/>
            <person name="Submissions S."/>
        </authorList>
    </citation>
    <scope>NUCLEOTIDE SEQUENCE [LARGE SCALE GENOMIC DNA]</scope>
    <source>
        <strain evidence="4">DSM 12395</strain>
    </source>
</reference>
<dbReference type="EMBL" id="FQUY01000003">
    <property type="protein sequence ID" value="SHE61259.1"/>
    <property type="molecule type" value="Genomic_DNA"/>
</dbReference>
<evidence type="ECO:0000313" key="3">
    <source>
        <dbReference type="EMBL" id="SHE61259.1"/>
    </source>
</evidence>
<feature type="compositionally biased region" description="Basic and acidic residues" evidence="1">
    <location>
        <begin position="94"/>
        <end position="105"/>
    </location>
</feature>
<accession>A0A1M4UX68</accession>
<dbReference type="Gene3D" id="2.30.30.830">
    <property type="match status" value="1"/>
</dbReference>
<evidence type="ECO:0000313" key="4">
    <source>
        <dbReference type="Proteomes" id="UP000184148"/>
    </source>
</evidence>
<proteinExistence type="predicted"/>
<protein>
    <recommendedName>
        <fullName evidence="5">Type II secretion system protein GspC N-terminal domain-containing protein</fullName>
    </recommendedName>
</protein>
<name>A0A1M4UX68_9FIRM</name>
<evidence type="ECO:0008006" key="5">
    <source>
        <dbReference type="Google" id="ProtNLM"/>
    </source>
</evidence>
<evidence type="ECO:0000256" key="1">
    <source>
        <dbReference type="SAM" id="MobiDB-lite"/>
    </source>
</evidence>
<feature type="region of interest" description="Disordered" evidence="1">
    <location>
        <begin position="179"/>
        <end position="209"/>
    </location>
</feature>
<keyword evidence="2" id="KW-0472">Membrane</keyword>
<gene>
    <name evidence="3" type="ORF">SAMN02745133_00787</name>
</gene>
<dbReference type="RefSeq" id="WP_073236021.1">
    <property type="nucleotide sequence ID" value="NZ_FQUY01000003.1"/>
</dbReference>
<feature type="transmembrane region" description="Helical" evidence="2">
    <location>
        <begin position="40"/>
        <end position="60"/>
    </location>
</feature>
<keyword evidence="2" id="KW-0812">Transmembrane</keyword>
<keyword evidence="4" id="KW-1185">Reference proteome</keyword>
<feature type="region of interest" description="Disordered" evidence="1">
    <location>
        <begin position="73"/>
        <end position="112"/>
    </location>
</feature>
<evidence type="ECO:0000256" key="2">
    <source>
        <dbReference type="SAM" id="Phobius"/>
    </source>
</evidence>